<dbReference type="Proteomes" id="UP001221558">
    <property type="component" value="Chromosome"/>
</dbReference>
<proteinExistence type="predicted"/>
<organism evidence="1 2">
    <name type="scientific">Sphingobacterium oryzagri</name>
    <dbReference type="NCBI Taxonomy" id="3025669"/>
    <lineage>
        <taxon>Bacteria</taxon>
        <taxon>Pseudomonadati</taxon>
        <taxon>Bacteroidota</taxon>
        <taxon>Sphingobacteriia</taxon>
        <taxon>Sphingobacteriales</taxon>
        <taxon>Sphingobacteriaceae</taxon>
        <taxon>Sphingobacterium</taxon>
    </lineage>
</organism>
<keyword evidence="2" id="KW-1185">Reference proteome</keyword>
<evidence type="ECO:0008006" key="3">
    <source>
        <dbReference type="Google" id="ProtNLM"/>
    </source>
</evidence>
<evidence type="ECO:0000313" key="1">
    <source>
        <dbReference type="EMBL" id="WDF67007.1"/>
    </source>
</evidence>
<name>A0ABY7WC12_9SPHI</name>
<evidence type="ECO:0000313" key="2">
    <source>
        <dbReference type="Proteomes" id="UP001221558"/>
    </source>
</evidence>
<protein>
    <recommendedName>
        <fullName evidence="3">Lipocalin-like domain-containing protein</fullName>
    </recommendedName>
</protein>
<accession>A0ABY7WC12</accession>
<dbReference type="RefSeq" id="WP_274265743.1">
    <property type="nucleotide sequence ID" value="NZ_CP117880.1"/>
</dbReference>
<reference evidence="1 2" key="1">
    <citation type="submission" date="2023-02" db="EMBL/GenBank/DDBJ databases">
        <title>Genome sequence of Sphingobacterium sp. KACC 22765.</title>
        <authorList>
            <person name="Kim S."/>
            <person name="Heo J."/>
            <person name="Kwon S.-W."/>
        </authorList>
    </citation>
    <scope>NUCLEOTIDE SEQUENCE [LARGE SCALE GENOMIC DNA]</scope>
    <source>
        <strain evidence="1 2">KACC 22765</strain>
    </source>
</reference>
<sequence length="140" mass="16008">MSAIHTFRKALLALLVVTTFSCEKSEEDAINAMLQGPWEHIRTQYTRYNPDGNLTVTTDETPYVLRYRYDNTVDQIHPATDAGIYNYAVKAGQLVEHKNNKPNTKIMLPSTAKLTFRADTLIIDALDTDDDQRFLFVRPK</sequence>
<dbReference type="EMBL" id="CP117880">
    <property type="protein sequence ID" value="WDF67007.1"/>
    <property type="molecule type" value="Genomic_DNA"/>
</dbReference>
<gene>
    <name evidence="1" type="ORF">PQ465_11890</name>
</gene>